<feature type="compositionally biased region" description="Basic residues" evidence="1">
    <location>
        <begin position="397"/>
        <end position="406"/>
    </location>
</feature>
<organism evidence="3 6">
    <name type="scientific">Phytophthora fragariae</name>
    <dbReference type="NCBI Taxonomy" id="53985"/>
    <lineage>
        <taxon>Eukaryota</taxon>
        <taxon>Sar</taxon>
        <taxon>Stramenopiles</taxon>
        <taxon>Oomycota</taxon>
        <taxon>Peronosporomycetes</taxon>
        <taxon>Peronosporales</taxon>
        <taxon>Peronosporaceae</taxon>
        <taxon>Phytophthora</taxon>
    </lineage>
</organism>
<feature type="compositionally biased region" description="Basic and acidic residues" evidence="1">
    <location>
        <begin position="444"/>
        <end position="458"/>
    </location>
</feature>
<proteinExistence type="predicted"/>
<dbReference type="Proteomes" id="UP000476176">
    <property type="component" value="Unassembled WGS sequence"/>
</dbReference>
<dbReference type="EMBL" id="QXFX01000589">
    <property type="protein sequence ID" value="KAE9110243.1"/>
    <property type="molecule type" value="Genomic_DNA"/>
</dbReference>
<accession>A0A6A3KTK9</accession>
<feature type="transmembrane region" description="Helical" evidence="2">
    <location>
        <begin position="150"/>
        <end position="170"/>
    </location>
</feature>
<keyword evidence="2" id="KW-0812">Transmembrane</keyword>
<evidence type="ECO:0000313" key="5">
    <source>
        <dbReference type="EMBL" id="KAE9229403.1"/>
    </source>
</evidence>
<feature type="compositionally biased region" description="Polar residues" evidence="1">
    <location>
        <begin position="337"/>
        <end position="350"/>
    </location>
</feature>
<feature type="region of interest" description="Disordered" evidence="1">
    <location>
        <begin position="517"/>
        <end position="646"/>
    </location>
</feature>
<feature type="compositionally biased region" description="Polar residues" evidence="1">
    <location>
        <begin position="545"/>
        <end position="555"/>
    </location>
</feature>
<evidence type="ECO:0000313" key="7">
    <source>
        <dbReference type="Proteomes" id="UP000476176"/>
    </source>
</evidence>
<keyword evidence="2" id="KW-0472">Membrane</keyword>
<evidence type="ECO:0000313" key="8">
    <source>
        <dbReference type="Proteomes" id="UP000488956"/>
    </source>
</evidence>
<feature type="compositionally biased region" description="Polar residues" evidence="1">
    <location>
        <begin position="630"/>
        <end position="646"/>
    </location>
</feature>
<dbReference type="Proteomes" id="UP000460718">
    <property type="component" value="Unassembled WGS sequence"/>
</dbReference>
<dbReference type="AlphaFoldDB" id="A0A6A3KTK9"/>
<feature type="compositionally biased region" description="Basic residues" evidence="1">
    <location>
        <begin position="425"/>
        <end position="443"/>
    </location>
</feature>
<keyword evidence="2" id="KW-1133">Transmembrane helix</keyword>
<evidence type="ECO:0000313" key="4">
    <source>
        <dbReference type="EMBL" id="KAE9110243.1"/>
    </source>
</evidence>
<feature type="region of interest" description="Disordered" evidence="1">
    <location>
        <begin position="397"/>
        <end position="481"/>
    </location>
</feature>
<dbReference type="EMBL" id="QXFW01000556">
    <property type="protein sequence ID" value="KAE9008788.1"/>
    <property type="molecule type" value="Genomic_DNA"/>
</dbReference>
<comment type="caution">
    <text evidence="3">The sequence shown here is derived from an EMBL/GenBank/DDBJ whole genome shotgun (WGS) entry which is preliminary data.</text>
</comment>
<protein>
    <submittedName>
        <fullName evidence="3">Uncharacterized protein</fullName>
    </submittedName>
</protein>
<sequence>MKWSPLQHMKEWVEHLHELKTEHQYLGRYSIEKLCAFHEYQQKTSVFRVVAVIVFTPLPTILTLWGLDCLPLRDRRGGAKHHATTFLRSMLSHAVMTFMFLMAGKQALGLTDKNSNYTYRKAATIALCVSFTLEIYCVIWAFAWRFPTPFREFTGVTPWGMLTVAFNYLFAKKDLVRVVGRLKRYIPVVGTQLMLFYFLLFLSVGFAAVPLYGQIVMILVFPLIKLTIKRALWKYARNLDDISADVTICMVEISGSLYQTVCMQYVQNNILALAIMAMDFVQAAFEARTYMHQDYMGDSQNTLQTAIKIVESALFTGTVEKSIESSSSGGDASARSLHSTSAAPSNTVKSVSAGPPKVRPVIKKAKSAQRDMSFEVDPVRESFKDILARLLRKGRSWTRKRRRRREQRYSASSANYESDDQTDKKPKHNIKRRGSGGKGRGKTKAKDKDKDKDKDKTTPRRKVTRRNSNESPKGMAHGGVNISREAATSVYINARVIRKEKDRRILDFGRVRTDQQNLANARLQSELPMAPPTKFIPSEPPTTNVPPTQRDTTGLTHRGSIGETNRGSTESQSQRGSISQPHRGSITDTQLVDVGEGLTARPIIRRKGSSNSQLLKRTSSRSVVPGLGRRSSQTGSTALSDALTPRTSRLATEPDEGLIGLRGIEMRGADGVAIDDIVIKRRDQARILEQTLQLLFSAEVLLFVEYMEVFLPLLYAAVIGGLWHLPNAKYSVVLMNMSYNSMVLEVGTSLLYAMLELVSFTSVYFFIKKRYRISALYQLAFLLETYAMTLQGKLIGCFITLLNSSTLHQGIDITFKFDMDALLKTPNPYTT</sequence>
<feature type="region of interest" description="Disordered" evidence="1">
    <location>
        <begin position="325"/>
        <end position="373"/>
    </location>
</feature>
<evidence type="ECO:0000313" key="3">
    <source>
        <dbReference type="EMBL" id="KAE9008788.1"/>
    </source>
</evidence>
<feature type="transmembrane region" description="Helical" evidence="2">
    <location>
        <begin position="124"/>
        <end position="144"/>
    </location>
</feature>
<dbReference type="EMBL" id="QXGC01000569">
    <property type="protein sequence ID" value="KAE9229403.1"/>
    <property type="molecule type" value="Genomic_DNA"/>
</dbReference>
<gene>
    <name evidence="5" type="ORF">PF004_g10784</name>
    <name evidence="4" type="ORF">PF010_g11230</name>
    <name evidence="3" type="ORF">PF011_g10560</name>
</gene>
<evidence type="ECO:0000256" key="1">
    <source>
        <dbReference type="SAM" id="MobiDB-lite"/>
    </source>
</evidence>
<evidence type="ECO:0000256" key="2">
    <source>
        <dbReference type="SAM" id="Phobius"/>
    </source>
</evidence>
<feature type="transmembrane region" description="Helical" evidence="2">
    <location>
        <begin position="700"/>
        <end position="723"/>
    </location>
</feature>
<feature type="compositionally biased region" description="Low complexity" evidence="1">
    <location>
        <begin position="325"/>
        <end position="336"/>
    </location>
</feature>
<feature type="transmembrane region" description="Helical" evidence="2">
    <location>
        <begin position="85"/>
        <end position="103"/>
    </location>
</feature>
<feature type="transmembrane region" description="Helical" evidence="2">
    <location>
        <begin position="182"/>
        <end position="205"/>
    </location>
</feature>
<name>A0A6A3KTK9_9STRA</name>
<evidence type="ECO:0000313" key="6">
    <source>
        <dbReference type="Proteomes" id="UP000460718"/>
    </source>
</evidence>
<feature type="compositionally biased region" description="Polar residues" evidence="1">
    <location>
        <begin position="609"/>
        <end position="622"/>
    </location>
</feature>
<feature type="transmembrane region" description="Helical" evidence="2">
    <location>
        <begin position="211"/>
        <end position="228"/>
    </location>
</feature>
<feature type="compositionally biased region" description="Polar residues" evidence="1">
    <location>
        <begin position="562"/>
        <end position="590"/>
    </location>
</feature>
<feature type="transmembrane region" description="Helical" evidence="2">
    <location>
        <begin position="46"/>
        <end position="65"/>
    </location>
</feature>
<dbReference type="Proteomes" id="UP000488956">
    <property type="component" value="Unassembled WGS sequence"/>
</dbReference>
<reference evidence="6 7" key="1">
    <citation type="submission" date="2018-09" db="EMBL/GenBank/DDBJ databases">
        <title>Genomic investigation of the strawberry pathogen Phytophthora fragariae indicates pathogenicity is determined by transcriptional variation in three key races.</title>
        <authorList>
            <person name="Adams T.M."/>
            <person name="Armitage A.D."/>
            <person name="Sobczyk M.K."/>
            <person name="Bates H.J."/>
            <person name="Dunwell J.M."/>
            <person name="Nellist C.F."/>
            <person name="Harrison R.J."/>
        </authorList>
    </citation>
    <scope>NUCLEOTIDE SEQUENCE [LARGE SCALE GENOMIC DNA]</scope>
    <source>
        <strain evidence="5 7">BC-23</strain>
        <strain evidence="4 8">ONT-3</strain>
        <strain evidence="3 6">SCRP245</strain>
    </source>
</reference>
<feature type="transmembrane region" description="Helical" evidence="2">
    <location>
        <begin position="743"/>
        <end position="767"/>
    </location>
</feature>